<accession>A0ABU5QUP0</accession>
<dbReference type="PROSITE" id="PS51826">
    <property type="entry name" value="PSBD"/>
    <property type="match status" value="1"/>
</dbReference>
<evidence type="ECO:0000256" key="1">
    <source>
        <dbReference type="ARBA" id="ARBA00001938"/>
    </source>
</evidence>
<feature type="domain" description="Peripheral subunit-binding (PSBD)" evidence="7">
    <location>
        <begin position="268"/>
        <end position="305"/>
    </location>
</feature>
<dbReference type="InterPro" id="IPR036625">
    <property type="entry name" value="E3-bd_dom_sf"/>
</dbReference>
<comment type="cofactor">
    <cofactor evidence="1 4">
        <name>(R)-lipoate</name>
        <dbReference type="ChEBI" id="CHEBI:83088"/>
    </cofactor>
</comment>
<feature type="domain" description="Lipoyl-binding" evidence="6">
    <location>
        <begin position="2"/>
        <end position="86"/>
    </location>
</feature>
<dbReference type="EC" id="2.3.1.-" evidence="4"/>
<evidence type="ECO:0000313" key="9">
    <source>
        <dbReference type="Proteomes" id="UP001304671"/>
    </source>
</evidence>
<dbReference type="InterPro" id="IPR045257">
    <property type="entry name" value="E2/Pdx1"/>
</dbReference>
<comment type="caution">
    <text evidence="8">The sequence shown here is derived from an EMBL/GenBank/DDBJ whole genome shotgun (WGS) entry which is preliminary data.</text>
</comment>
<reference evidence="8 9" key="1">
    <citation type="submission" date="2023-12" db="EMBL/GenBank/DDBJ databases">
        <title>Novel species of the genus Arcicella isolated from rivers.</title>
        <authorList>
            <person name="Lu H."/>
        </authorList>
    </citation>
    <scope>NUCLEOTIDE SEQUENCE [LARGE SCALE GENOMIC DNA]</scope>
    <source>
        <strain evidence="8 9">LMG 21963</strain>
    </source>
</reference>
<feature type="domain" description="Lipoyl-binding" evidence="6">
    <location>
        <begin position="132"/>
        <end position="216"/>
    </location>
</feature>
<evidence type="ECO:0000256" key="2">
    <source>
        <dbReference type="ARBA" id="ARBA00007317"/>
    </source>
</evidence>
<keyword evidence="3 4" id="KW-0450">Lipoyl</keyword>
<evidence type="ECO:0000256" key="3">
    <source>
        <dbReference type="ARBA" id="ARBA00022823"/>
    </source>
</evidence>
<dbReference type="Proteomes" id="UP001304671">
    <property type="component" value="Unassembled WGS sequence"/>
</dbReference>
<feature type="region of interest" description="Disordered" evidence="5">
    <location>
        <begin position="97"/>
        <end position="123"/>
    </location>
</feature>
<dbReference type="Pfam" id="PF00364">
    <property type="entry name" value="Biotin_lipoyl"/>
    <property type="match status" value="2"/>
</dbReference>
<feature type="compositionally biased region" description="Low complexity" evidence="5">
    <location>
        <begin position="101"/>
        <end position="123"/>
    </location>
</feature>
<dbReference type="SUPFAM" id="SSF47005">
    <property type="entry name" value="Peripheral subunit-binding domain of 2-oxo acid dehydrogenase complex"/>
    <property type="match status" value="1"/>
</dbReference>
<comment type="similarity">
    <text evidence="2 4">Belongs to the 2-oxoacid dehydrogenase family.</text>
</comment>
<dbReference type="SUPFAM" id="SSF51230">
    <property type="entry name" value="Single hybrid motif"/>
    <property type="match status" value="2"/>
</dbReference>
<dbReference type="SUPFAM" id="SSF52777">
    <property type="entry name" value="CoA-dependent acyltransferases"/>
    <property type="match status" value="1"/>
</dbReference>
<dbReference type="InterPro" id="IPR011053">
    <property type="entry name" value="Single_hybrid_motif"/>
</dbReference>
<dbReference type="InterPro" id="IPR000089">
    <property type="entry name" value="Biotin_lipoyl"/>
</dbReference>
<dbReference type="PANTHER" id="PTHR23151:SF90">
    <property type="entry name" value="DIHYDROLIPOYLLYSINE-RESIDUE ACETYLTRANSFERASE COMPONENT OF PYRUVATE DEHYDROGENASE COMPLEX, MITOCHONDRIAL-RELATED"/>
    <property type="match status" value="1"/>
</dbReference>
<sequence length="560" mass="59637">MAEIITMPKMSDTMTEGVVAEWLKKVGDPLKPGDGLIAEIETDKATMELDLDERMDLSNFKDCRILYIGLEKGKAVPVDSIIAIIGENGEAYEHLLSGGTPAKADAPATPEEPAAAKPEQSAPAVDTSNIKAEVIGMPKMSDTMMEGTLVAWLKKVGDTIKAGDALLAEVETDKATMEFDLDNFIDVTKYNPCTLLYIGLEEGKTVNVDDVIAIIGEPGADYQALLNGGKAAAAPATTTAAPAANNTPAPEAKVEEAAPVADADGRIKASPLAKALAKDKGINIAQVKGTGENGRVVKADVDNFVPAAAAPKPAEAPAKASGKPAVAAPVITAEESYEEFPLNQMRKTIARRLSESKFSAPEFYLTMEINMDKAMTARVSMNEISPVKISFNDMVMKAAAVALTKHPKVNSYWLGDKIRINHHVHIGMAVAVEDGLLVPVIRFANTKSLSQISAEAKDLGGKAKNKQLQPKDWEGNTFTVSNLGMFGIDEFTSIINQPESCILAVGGIKETVAVKNGQFYATNIMKVTLTCDHRTVDGATGAAFLQTFKQLLEDPIKLLV</sequence>
<dbReference type="InterPro" id="IPR004167">
    <property type="entry name" value="PSBD"/>
</dbReference>
<dbReference type="Gene3D" id="3.30.559.10">
    <property type="entry name" value="Chloramphenicol acetyltransferase-like domain"/>
    <property type="match status" value="1"/>
</dbReference>
<keyword evidence="4" id="KW-0012">Acyltransferase</keyword>
<keyword evidence="4" id="KW-0808">Transferase</keyword>
<dbReference type="CDD" id="cd06849">
    <property type="entry name" value="lipoyl_domain"/>
    <property type="match status" value="2"/>
</dbReference>
<dbReference type="Pfam" id="PF00198">
    <property type="entry name" value="2-oxoacid_dh"/>
    <property type="match status" value="1"/>
</dbReference>
<dbReference type="PANTHER" id="PTHR23151">
    <property type="entry name" value="DIHYDROLIPOAMIDE ACETYL/SUCCINYL-TRANSFERASE-RELATED"/>
    <property type="match status" value="1"/>
</dbReference>
<evidence type="ECO:0000256" key="4">
    <source>
        <dbReference type="RuleBase" id="RU003423"/>
    </source>
</evidence>
<dbReference type="PROSITE" id="PS50968">
    <property type="entry name" value="BIOTINYL_LIPOYL"/>
    <property type="match status" value="2"/>
</dbReference>
<dbReference type="EMBL" id="JAYFUL010000054">
    <property type="protein sequence ID" value="MEA5260425.1"/>
    <property type="molecule type" value="Genomic_DNA"/>
</dbReference>
<gene>
    <name evidence="8" type="ORF">VB264_21675</name>
</gene>
<protein>
    <recommendedName>
        <fullName evidence="4">Dihydrolipoamide acetyltransferase component of pyruvate dehydrogenase complex</fullName>
        <ecNumber evidence="4">2.3.1.-</ecNumber>
    </recommendedName>
</protein>
<organism evidence="8 9">
    <name type="scientific">Arcicella aquatica</name>
    <dbReference type="NCBI Taxonomy" id="217141"/>
    <lineage>
        <taxon>Bacteria</taxon>
        <taxon>Pseudomonadati</taxon>
        <taxon>Bacteroidota</taxon>
        <taxon>Cytophagia</taxon>
        <taxon>Cytophagales</taxon>
        <taxon>Flectobacillaceae</taxon>
        <taxon>Arcicella</taxon>
    </lineage>
</organism>
<evidence type="ECO:0000259" key="7">
    <source>
        <dbReference type="PROSITE" id="PS51826"/>
    </source>
</evidence>
<dbReference type="RefSeq" id="WP_323252928.1">
    <property type="nucleotide sequence ID" value="NZ_JAYFUL010000054.1"/>
</dbReference>
<dbReference type="Pfam" id="PF02817">
    <property type="entry name" value="E3_binding"/>
    <property type="match status" value="1"/>
</dbReference>
<keyword evidence="9" id="KW-1185">Reference proteome</keyword>
<dbReference type="Gene3D" id="2.40.50.100">
    <property type="match status" value="2"/>
</dbReference>
<name>A0ABU5QUP0_9BACT</name>
<dbReference type="InterPro" id="IPR001078">
    <property type="entry name" value="2-oxoacid_DH_actylTfrase"/>
</dbReference>
<dbReference type="InterPro" id="IPR023213">
    <property type="entry name" value="CAT-like_dom_sf"/>
</dbReference>
<evidence type="ECO:0000313" key="8">
    <source>
        <dbReference type="EMBL" id="MEA5260425.1"/>
    </source>
</evidence>
<evidence type="ECO:0000259" key="6">
    <source>
        <dbReference type="PROSITE" id="PS50968"/>
    </source>
</evidence>
<dbReference type="Gene3D" id="4.10.320.10">
    <property type="entry name" value="E3-binding domain"/>
    <property type="match status" value="1"/>
</dbReference>
<proteinExistence type="inferred from homology"/>
<evidence type="ECO:0000256" key="5">
    <source>
        <dbReference type="SAM" id="MobiDB-lite"/>
    </source>
</evidence>